<accession>A0A084B666</accession>
<dbReference type="Proteomes" id="UP000028045">
    <property type="component" value="Unassembled WGS sequence"/>
</dbReference>
<evidence type="ECO:0000256" key="2">
    <source>
        <dbReference type="PROSITE-ProRule" id="PRU00023"/>
    </source>
</evidence>
<dbReference type="HOGENOM" id="CLU_250288_0_0_1"/>
<feature type="repeat" description="ANK" evidence="2">
    <location>
        <begin position="876"/>
        <end position="908"/>
    </location>
</feature>
<evidence type="ECO:0000313" key="6">
    <source>
        <dbReference type="Proteomes" id="UP000028045"/>
    </source>
</evidence>
<feature type="compositionally biased region" description="Acidic residues" evidence="3">
    <location>
        <begin position="1073"/>
        <end position="1083"/>
    </location>
</feature>
<dbReference type="InterPro" id="IPR036770">
    <property type="entry name" value="Ankyrin_rpt-contain_sf"/>
</dbReference>
<dbReference type="PANTHER" id="PTHR10039">
    <property type="entry name" value="AMELOGENIN"/>
    <property type="match status" value="1"/>
</dbReference>
<dbReference type="InterPro" id="IPR002110">
    <property type="entry name" value="Ankyrin_rpt"/>
</dbReference>
<feature type="compositionally biased region" description="Basic residues" evidence="3">
    <location>
        <begin position="1089"/>
        <end position="1098"/>
    </location>
</feature>
<proteinExistence type="predicted"/>
<dbReference type="SMART" id="SM00248">
    <property type="entry name" value="ANK"/>
    <property type="match status" value="5"/>
</dbReference>
<evidence type="ECO:0000313" key="5">
    <source>
        <dbReference type="EMBL" id="KEY73045.1"/>
    </source>
</evidence>
<feature type="compositionally biased region" description="Polar residues" evidence="3">
    <location>
        <begin position="1049"/>
        <end position="1062"/>
    </location>
</feature>
<dbReference type="EMBL" id="KL647935">
    <property type="protein sequence ID" value="KEY73045.1"/>
    <property type="molecule type" value="Genomic_DNA"/>
</dbReference>
<feature type="repeat" description="ANK" evidence="2">
    <location>
        <begin position="975"/>
        <end position="998"/>
    </location>
</feature>
<sequence length="1526" mass="170879">MDDLLALTLLAEGPSSTYEGIDIVAIHGLEGGFRSWHGNSSFWLHDFLPRDLPSARIFLYGYRSSTFRDTPSIVEIADKLLYNLKRLQAHNEEVRISHSKLACIRFLRFQSHLAVSRPLIFICHSFGGLVLKSALTTAFQNRGDEALNSIVTTTLGIIFLGTPHSTSTSELYINTTGIIAATEPTKAVIVRIHSMRQIVVRFMNLPWHHLPWRVAPFYEELALPGTNDIGRFTSDHDPSYLKVLQTLRNITRDWKGSSIEQDTEIPTFSPLEYEVLESLAFEDTSANIPNASPGTCDWMLTHNAFKSWLNKRYNTTQSLWVRGKPGSGKSVMMKYILNHVRHKDTTASTLVVFFFFSHNGQNQSVTSLLKSFLYQLLKSSSSSRTLETFSRLAESRESLGTDRPWDDDVLMDNLLQLVDISTTLGDSHTLFVIDALDECNDTDRAVSLIRRLNSLGSARGIRICLSSRHRPSFKPEAEICMEDCNCFGIQAYLKNKLSAHQSQSLSALRIQQYIETITEKAQGVFLWVALVTSNVLRDRYLKPSEEPAEHLAKWLPIDIETAYEAILERLWSLYDARRRRIAQDALLLVLYAKRPLSILELASALAVVGNQLNSLILTNKPNGNEWEKSGISGGTLGNVPSDMTSQLTDLCGGLLELSPRLGEPANRTVSVSEPTVRFIHETAREFLKESGSSTLYTDGFRAPSQHLTLETDYYYIDCKAQPHLRLAQICLLYIDETCAGCQHSMSTKAASPDHFLRYSVTFILEHLSLAERMGLKLWQSPPFSEGFVNHWAQLHNRVIGKQSLFKPHKTNAAHVMSYYGLPWYDTGPWGGTCADINEEDHCGRTPIFFAAAMGQFESCRVLIELGADTNHRDHVYGQTPLSLAAAHGHKDVLKLLIDNGCDVNDRTSGVTPLWLAARVGHLEIVKLLLENGANPKTANIHTGETALSLAAALGHVPIVSSLLDTGADVVNWDKRGWTPLHYAVCRSRKRTLRFLLERLRQDQLHRLKIGLAKGKNSWVNTVLKAIILGLYFKQHGESQKSGSGGSQAPKISTATAPNQNFTCKRGRTKMDPETDEDDFEEKDEATPSKRPRRSHSNGRRLACPYHKRSPTKYSAGACNGKGFQNIYRLKAHLEKVHSRAKNWQRCHICQVQFRLDEIKGHKPCEERKEPTDYEDGFDIFQSNKLGSKQLLAGTKSDGECWCTIFDVLFPDWPKTREIPSPYQDHQAQANLADLMRTVVSVHDDLRSPATVDQIMNSQDGSGGGQHIRKVLERAYEPLLLKMNKLLSTTGRESPARELAADIIQPTSTAYRPSPNLNAISSTPSSQQRPAPLNMGENGPQINQAPEKPMGSYQNPPPYQDFPMLSPFDVNSARHSNMNPNNAYNSTTSRSSARASLVNPVHWDTIPTDDTTWSDYSSTGHGQWDMNGSSSIHSLNQRPNLRNQIEQPGEILGYGQGQGYHWNNGNTTSDDPQLSLPSGYQFQPHALPVMPRLIVPPTNEEEYPDTALLFTDEFNQSLVKEKATEQG</sequence>
<evidence type="ECO:0000256" key="1">
    <source>
        <dbReference type="ARBA" id="ARBA00022737"/>
    </source>
</evidence>
<keyword evidence="6" id="KW-1185">Reference proteome</keyword>
<dbReference type="InterPro" id="IPR056884">
    <property type="entry name" value="NPHP3-like_N"/>
</dbReference>
<dbReference type="OrthoDB" id="539213at2759"/>
<dbReference type="PROSITE" id="PS50837">
    <property type="entry name" value="NACHT"/>
    <property type="match status" value="1"/>
</dbReference>
<dbReference type="PROSITE" id="PS50088">
    <property type="entry name" value="ANK_REPEAT"/>
    <property type="match status" value="5"/>
</dbReference>
<dbReference type="Gene3D" id="3.40.50.1820">
    <property type="entry name" value="alpha/beta hydrolase"/>
    <property type="match status" value="1"/>
</dbReference>
<protein>
    <recommendedName>
        <fullName evidence="4">NACHT domain-containing protein</fullName>
    </recommendedName>
</protein>
<dbReference type="InterPro" id="IPR029058">
    <property type="entry name" value="AB_hydrolase_fold"/>
</dbReference>
<feature type="compositionally biased region" description="Polar residues" evidence="3">
    <location>
        <begin position="1309"/>
        <end position="1328"/>
    </location>
</feature>
<evidence type="ECO:0000259" key="4">
    <source>
        <dbReference type="PROSITE" id="PS50837"/>
    </source>
</evidence>
<dbReference type="SUPFAM" id="SSF52540">
    <property type="entry name" value="P-loop containing nucleoside triphosphate hydrolases"/>
    <property type="match status" value="1"/>
</dbReference>
<name>A0A084B666_STACB</name>
<feature type="repeat" description="ANK" evidence="2">
    <location>
        <begin position="842"/>
        <end position="874"/>
    </location>
</feature>
<organism evidence="5 6">
    <name type="scientific">Stachybotrys chartarum (strain CBS 109288 / IBT 7711)</name>
    <name type="common">Toxic black mold</name>
    <name type="synonym">Stilbospora chartarum</name>
    <dbReference type="NCBI Taxonomy" id="1280523"/>
    <lineage>
        <taxon>Eukaryota</taxon>
        <taxon>Fungi</taxon>
        <taxon>Dikarya</taxon>
        <taxon>Ascomycota</taxon>
        <taxon>Pezizomycotina</taxon>
        <taxon>Sordariomycetes</taxon>
        <taxon>Hypocreomycetidae</taxon>
        <taxon>Hypocreales</taxon>
        <taxon>Stachybotryaceae</taxon>
        <taxon>Stachybotrys</taxon>
    </lineage>
</organism>
<feature type="region of interest" description="Disordered" evidence="3">
    <location>
        <begin position="1309"/>
        <end position="1352"/>
    </location>
</feature>
<feature type="domain" description="NACHT" evidence="4">
    <location>
        <begin position="317"/>
        <end position="468"/>
    </location>
</feature>
<keyword evidence="1" id="KW-0677">Repeat</keyword>
<dbReference type="Pfam" id="PF12796">
    <property type="entry name" value="Ank_2"/>
    <property type="match status" value="2"/>
</dbReference>
<evidence type="ECO:0000256" key="3">
    <source>
        <dbReference type="SAM" id="MobiDB-lite"/>
    </source>
</evidence>
<dbReference type="InterPro" id="IPR007111">
    <property type="entry name" value="NACHT_NTPase"/>
</dbReference>
<dbReference type="Gene3D" id="3.40.50.300">
    <property type="entry name" value="P-loop containing nucleotide triphosphate hydrolases"/>
    <property type="match status" value="1"/>
</dbReference>
<feature type="repeat" description="ANK" evidence="2">
    <location>
        <begin position="942"/>
        <end position="974"/>
    </location>
</feature>
<gene>
    <name evidence="5" type="ORF">S7711_06119</name>
</gene>
<dbReference type="PRINTS" id="PR01415">
    <property type="entry name" value="ANKYRIN"/>
</dbReference>
<feature type="repeat" description="ANK" evidence="2">
    <location>
        <begin position="908"/>
        <end position="940"/>
    </location>
</feature>
<dbReference type="SUPFAM" id="SSF48403">
    <property type="entry name" value="Ankyrin repeat"/>
    <property type="match status" value="1"/>
</dbReference>
<dbReference type="PANTHER" id="PTHR10039:SF5">
    <property type="entry name" value="NACHT DOMAIN-CONTAINING PROTEIN"/>
    <property type="match status" value="1"/>
</dbReference>
<dbReference type="SUPFAM" id="SSF53474">
    <property type="entry name" value="alpha/beta-Hydrolases"/>
    <property type="match status" value="1"/>
</dbReference>
<keyword evidence="2" id="KW-0040">ANK repeat</keyword>
<dbReference type="Gene3D" id="1.25.40.20">
    <property type="entry name" value="Ankyrin repeat-containing domain"/>
    <property type="match status" value="2"/>
</dbReference>
<feature type="region of interest" description="Disordered" evidence="3">
    <location>
        <begin position="1038"/>
        <end position="1105"/>
    </location>
</feature>
<reference evidence="5 6" key="1">
    <citation type="journal article" date="2014" name="BMC Genomics">
        <title>Comparative genome sequencing reveals chemotype-specific gene clusters in the toxigenic black mold Stachybotrys.</title>
        <authorList>
            <person name="Semeiks J."/>
            <person name="Borek D."/>
            <person name="Otwinowski Z."/>
            <person name="Grishin N.V."/>
        </authorList>
    </citation>
    <scope>NUCLEOTIDE SEQUENCE [LARGE SCALE GENOMIC DNA]</scope>
    <source>
        <strain evidence="6">CBS 109288 / IBT 7711</strain>
    </source>
</reference>
<dbReference type="InterPro" id="IPR027417">
    <property type="entry name" value="P-loop_NTPase"/>
</dbReference>
<dbReference type="PROSITE" id="PS50297">
    <property type="entry name" value="ANK_REP_REGION"/>
    <property type="match status" value="5"/>
</dbReference>
<dbReference type="Pfam" id="PF24883">
    <property type="entry name" value="NPHP3_N"/>
    <property type="match status" value="1"/>
</dbReference>